<dbReference type="InterPro" id="IPR004299">
    <property type="entry name" value="MBOAT_fam"/>
</dbReference>
<dbReference type="InterPro" id="IPR014371">
    <property type="entry name" value="Oat_ACAT_DAG_ARE"/>
</dbReference>
<evidence type="ECO:0000256" key="11">
    <source>
        <dbReference type="PIRNR" id="PIRNR000439"/>
    </source>
</evidence>
<dbReference type="PANTHER" id="PTHR10408">
    <property type="entry name" value="STEROL O-ACYLTRANSFERASE"/>
    <property type="match status" value="1"/>
</dbReference>
<dbReference type="AlphaFoldDB" id="A0A0D2FUX3"/>
<dbReference type="GeneID" id="25291931"/>
<dbReference type="VEuPathDB" id="FungiDB:Z518_03860"/>
<feature type="transmembrane region" description="Helical" evidence="13">
    <location>
        <begin position="82"/>
        <end position="101"/>
    </location>
</feature>
<evidence type="ECO:0000256" key="7">
    <source>
        <dbReference type="ARBA" id="ARBA00022989"/>
    </source>
</evidence>
<dbReference type="OrthoDB" id="10039049at2759"/>
<keyword evidence="7 13" id="KW-1133">Transmembrane helix</keyword>
<dbReference type="GO" id="GO:0004144">
    <property type="term" value="F:diacylglycerol O-acyltransferase activity"/>
    <property type="evidence" value="ECO:0007669"/>
    <property type="project" value="TreeGrafter"/>
</dbReference>
<evidence type="ECO:0000256" key="12">
    <source>
        <dbReference type="PIRSR" id="PIRSR000439-1"/>
    </source>
</evidence>
<dbReference type="GO" id="GO:0005789">
    <property type="term" value="C:endoplasmic reticulum membrane"/>
    <property type="evidence" value="ECO:0007669"/>
    <property type="project" value="UniProtKB-SubCell"/>
</dbReference>
<feature type="transmembrane region" description="Helical" evidence="13">
    <location>
        <begin position="122"/>
        <end position="142"/>
    </location>
</feature>
<dbReference type="RefSeq" id="XP_013273023.1">
    <property type="nucleotide sequence ID" value="XM_013417569.1"/>
</dbReference>
<dbReference type="PIRSF" id="PIRSF000439">
    <property type="entry name" value="Oat_ACAT_DAG_ARE"/>
    <property type="match status" value="1"/>
</dbReference>
<keyword evidence="9 11" id="KW-0012">Acyltransferase</keyword>
<comment type="similarity">
    <text evidence="3 11">Belongs to the membrane-bound acyltransferase family. Sterol o-acyltransferase subfamily.</text>
</comment>
<keyword evidence="5 13" id="KW-0812">Transmembrane</keyword>
<evidence type="ECO:0000256" key="3">
    <source>
        <dbReference type="ARBA" id="ARBA00009010"/>
    </source>
</evidence>
<dbReference type="PANTHER" id="PTHR10408:SF7">
    <property type="entry name" value="DIACYLGLYCEROL O-ACYLTRANSFERASE 1"/>
    <property type="match status" value="1"/>
</dbReference>
<evidence type="ECO:0000256" key="5">
    <source>
        <dbReference type="ARBA" id="ARBA00022692"/>
    </source>
</evidence>
<evidence type="ECO:0000256" key="6">
    <source>
        <dbReference type="ARBA" id="ARBA00022824"/>
    </source>
</evidence>
<name>A0A0D2FUX3_9EURO</name>
<evidence type="ECO:0000256" key="4">
    <source>
        <dbReference type="ARBA" id="ARBA00022679"/>
    </source>
</evidence>
<evidence type="ECO:0000256" key="1">
    <source>
        <dbReference type="ARBA" id="ARBA00004477"/>
    </source>
</evidence>
<keyword evidence="8 11" id="KW-0472">Membrane</keyword>
<dbReference type="STRING" id="1442369.A0A0D2FUX3"/>
<protein>
    <recommendedName>
        <fullName evidence="11">O-acyltransferase</fullName>
    </recommendedName>
</protein>
<comment type="subcellular location">
    <subcellularLocation>
        <location evidence="1 11">Endoplasmic reticulum membrane</location>
        <topology evidence="1 11">Multi-pass membrane protein</topology>
    </subcellularLocation>
</comment>
<accession>A0A0D2FUX3</accession>
<gene>
    <name evidence="14" type="ORF">Z518_03860</name>
</gene>
<feature type="transmembrane region" description="Helical" evidence="13">
    <location>
        <begin position="180"/>
        <end position="204"/>
    </location>
</feature>
<dbReference type="Proteomes" id="UP000053617">
    <property type="component" value="Unassembled WGS sequence"/>
</dbReference>
<feature type="active site" evidence="12">
    <location>
        <position position="431"/>
    </location>
</feature>
<dbReference type="Pfam" id="PF03062">
    <property type="entry name" value="MBOAT"/>
    <property type="match status" value="1"/>
</dbReference>
<feature type="transmembrane region" description="Helical" evidence="13">
    <location>
        <begin position="298"/>
        <end position="317"/>
    </location>
</feature>
<feature type="transmembrane region" description="Helical" evidence="13">
    <location>
        <begin position="347"/>
        <end position="366"/>
    </location>
</feature>
<keyword evidence="6 11" id="KW-0256">Endoplasmic reticulum</keyword>
<comment type="function">
    <text evidence="10">Sterol O-acyltransferase that catalyzes the formation of stery esters.</text>
</comment>
<evidence type="ECO:0000256" key="10">
    <source>
        <dbReference type="ARBA" id="ARBA00023568"/>
    </source>
</evidence>
<evidence type="ECO:0000313" key="14">
    <source>
        <dbReference type="EMBL" id="KIX05887.1"/>
    </source>
</evidence>
<feature type="transmembrane region" description="Helical" evidence="13">
    <location>
        <begin position="472"/>
        <end position="496"/>
    </location>
</feature>
<evidence type="ECO:0000256" key="13">
    <source>
        <dbReference type="SAM" id="Phobius"/>
    </source>
</evidence>
<dbReference type="HOGENOM" id="CLU_018190_3_0_1"/>
<sequence length="517" mass="58826">MDHHLTNLTMTTNVHTMVTEAHDMTTKAFTDVKAPVEVPNGTINKSQPGPKFRSKYRHVAALHSKVQPSCLSHETPETPSFIGFRNLMVLTIIVMNLRLVVENAKKYGLLITLKSNLRSQDIKTALVLYALTPCHLFVAYIIERVAMENAKGVVGRRKKTDPDGKTPETEKEKKDFYYTWWWIAVAHTLNASLALLITSSVVYYHIHNPGLGMISELHAIVVWLKTCSYAFTNRDLRHAMLHPGGPESALPEIYSKCPYPRNISLGNLCYFWWAPTLVYQPCYPRTERVRWSFFFKRLGEVVALSVFIWLTCAQYAVPVLHNSLGGMAVLDFSAIAERLMKLSTISLIVWLAGFFALFQSFLNALAEIMMFGDRVFYEDWWNSTSLKMYWSTWNKPVYHFMRRHIYSPLLGRGWSHQAASAWVFVFSGFLHELAVGVPSHSILGVAFLGMVLQLPLIQCTEPLAKKEGTGKVIGNCIFWINFVFVGQPLAAMIYFFSWQAKYGNLSEIGTSNWAAKW</sequence>
<evidence type="ECO:0000256" key="8">
    <source>
        <dbReference type="ARBA" id="ARBA00023136"/>
    </source>
</evidence>
<reference evidence="14 15" key="1">
    <citation type="submission" date="2015-01" db="EMBL/GenBank/DDBJ databases">
        <title>The Genome Sequence of Rhinocladiella mackenzie CBS 650.93.</title>
        <authorList>
            <consortium name="The Broad Institute Genomics Platform"/>
            <person name="Cuomo C."/>
            <person name="de Hoog S."/>
            <person name="Gorbushina A."/>
            <person name="Stielow B."/>
            <person name="Teixiera M."/>
            <person name="Abouelleil A."/>
            <person name="Chapman S.B."/>
            <person name="Priest M."/>
            <person name="Young S.K."/>
            <person name="Wortman J."/>
            <person name="Nusbaum C."/>
            <person name="Birren B."/>
        </authorList>
    </citation>
    <scope>NUCLEOTIDE SEQUENCE [LARGE SCALE GENOMIC DNA]</scope>
    <source>
        <strain evidence="14 15">CBS 650.93</strain>
    </source>
</reference>
<dbReference type="EMBL" id="KN847477">
    <property type="protein sequence ID" value="KIX05887.1"/>
    <property type="molecule type" value="Genomic_DNA"/>
</dbReference>
<comment type="pathway">
    <text evidence="2">Lipid metabolism.</text>
</comment>
<dbReference type="GO" id="GO:0019432">
    <property type="term" value="P:triglyceride biosynthetic process"/>
    <property type="evidence" value="ECO:0007669"/>
    <property type="project" value="TreeGrafter"/>
</dbReference>
<proteinExistence type="inferred from homology"/>
<organism evidence="14 15">
    <name type="scientific">Rhinocladiella mackenziei CBS 650.93</name>
    <dbReference type="NCBI Taxonomy" id="1442369"/>
    <lineage>
        <taxon>Eukaryota</taxon>
        <taxon>Fungi</taxon>
        <taxon>Dikarya</taxon>
        <taxon>Ascomycota</taxon>
        <taxon>Pezizomycotina</taxon>
        <taxon>Eurotiomycetes</taxon>
        <taxon>Chaetothyriomycetidae</taxon>
        <taxon>Chaetothyriales</taxon>
        <taxon>Herpotrichiellaceae</taxon>
        <taxon>Rhinocladiella</taxon>
    </lineage>
</organism>
<evidence type="ECO:0000313" key="15">
    <source>
        <dbReference type="Proteomes" id="UP000053617"/>
    </source>
</evidence>
<evidence type="ECO:0000256" key="2">
    <source>
        <dbReference type="ARBA" id="ARBA00005189"/>
    </source>
</evidence>
<evidence type="ECO:0000256" key="9">
    <source>
        <dbReference type="ARBA" id="ARBA00023315"/>
    </source>
</evidence>
<keyword evidence="4 11" id="KW-0808">Transferase</keyword>
<keyword evidence="15" id="KW-1185">Reference proteome</keyword>